<gene>
    <name evidence="3" type="ORF">AFM16_13905</name>
</gene>
<evidence type="ECO:0000256" key="1">
    <source>
        <dbReference type="SAM" id="MobiDB-lite"/>
    </source>
</evidence>
<feature type="region of interest" description="Disordered" evidence="1">
    <location>
        <begin position="119"/>
        <end position="138"/>
    </location>
</feature>
<feature type="compositionally biased region" description="Low complexity" evidence="1">
    <location>
        <begin position="119"/>
        <end position="129"/>
    </location>
</feature>
<evidence type="ECO:0000313" key="4">
    <source>
        <dbReference type="Proteomes" id="UP000190306"/>
    </source>
</evidence>
<dbReference type="RefSeq" id="WP_179123276.1">
    <property type="nucleotide sequence ID" value="NZ_CM007717.1"/>
</dbReference>
<proteinExistence type="predicted"/>
<keyword evidence="2" id="KW-0812">Transmembrane</keyword>
<keyword evidence="2" id="KW-1133">Transmembrane helix</keyword>
<keyword evidence="2" id="KW-0472">Membrane</keyword>
<organism evidence="3 4">
    <name type="scientific">Streptomyces antibioticus</name>
    <dbReference type="NCBI Taxonomy" id="1890"/>
    <lineage>
        <taxon>Bacteria</taxon>
        <taxon>Bacillati</taxon>
        <taxon>Actinomycetota</taxon>
        <taxon>Actinomycetes</taxon>
        <taxon>Kitasatosporales</taxon>
        <taxon>Streptomycetaceae</taxon>
        <taxon>Streptomyces</taxon>
    </lineage>
</organism>
<evidence type="ECO:0000313" key="3">
    <source>
        <dbReference type="EMBL" id="OOQ52038.1"/>
    </source>
</evidence>
<dbReference type="EMBL" id="LHQL01000008">
    <property type="protein sequence ID" value="OOQ52038.1"/>
    <property type="molecule type" value="Genomic_DNA"/>
</dbReference>
<sequence>MPAENEHGPTRESYDGMDALMAALTDAPLSDEARDDPGYLAAHRAATADLALLRDQLTVLADTLTGPEPAPRPESAVRRLRRPVRPAVRALRALAVAAAGAMVVGSGWLLVQTGGGASSSGDSSAAADSADQKAEAGAGGPFGDPAFLACARLVVEGDVTAVEPLPGTGDERVTLRVTRAYKPEETAAEVRFALARDMDPLVAKGDHVLVALDEEGDSPVVWSVGEAGIAAEREALARALPQAEQRSCG</sequence>
<reference evidence="3 4" key="1">
    <citation type="submission" date="2015-07" db="EMBL/GenBank/DDBJ databases">
        <title>Draft Genome Sequence of Streptomyces antibioticus, IMRU 3720 reveals insights in the evolution of actinomycin biosynthetic gene clusters in Streptomyces.</title>
        <authorList>
            <person name="Crnovcic I."/>
            <person name="Ruckert C."/>
            <person name="Kalinowksi J."/>
            <person name="Keller U."/>
        </authorList>
    </citation>
    <scope>NUCLEOTIDE SEQUENCE [LARGE SCALE GENOMIC DNA]</scope>
    <source>
        <strain evidence="3 4">DSM 41481</strain>
    </source>
</reference>
<evidence type="ECO:0000256" key="2">
    <source>
        <dbReference type="SAM" id="Phobius"/>
    </source>
</evidence>
<feature type="transmembrane region" description="Helical" evidence="2">
    <location>
        <begin position="90"/>
        <end position="111"/>
    </location>
</feature>
<protein>
    <submittedName>
        <fullName evidence="3">Uncharacterized protein</fullName>
    </submittedName>
</protein>
<accession>A0ABX3LK71</accession>
<keyword evidence="4" id="KW-1185">Reference proteome</keyword>
<comment type="caution">
    <text evidence="3">The sequence shown here is derived from an EMBL/GenBank/DDBJ whole genome shotgun (WGS) entry which is preliminary data.</text>
</comment>
<name>A0ABX3LK71_STRAT</name>
<dbReference type="Proteomes" id="UP000190306">
    <property type="component" value="Chromosome"/>
</dbReference>